<name>A0ABD5YTI1_9EURY</name>
<dbReference type="AlphaFoldDB" id="A0ABD5YTI1"/>
<keyword evidence="3" id="KW-1185">Reference proteome</keyword>
<sequence>MPSIDVKSGQVTITDEAIQIDTGPFGGLKRLFEQSTRIKVFFIGSSIFLPLVFIFDPAPLTREMAQFAIVFAILGLSLGEILPRLMNTIATESELPRSVVDRVEYTTGSRLRAPKLRIIATYGTETGVRPVHLSPLQLGGGQQLEAAIEAFEDAGITIVPAPEETSGLSYDHQRQGHCVRISGLSGRKDRFSNHCRRFRRLGHGRPFQNGGYTKHILKMRRCPDSQIMPWLMIEFSERR</sequence>
<dbReference type="EMBL" id="JBHTAX010000005">
    <property type="protein sequence ID" value="MFC7192674.1"/>
    <property type="molecule type" value="Genomic_DNA"/>
</dbReference>
<gene>
    <name evidence="2" type="ORF">ACFQL7_24610</name>
</gene>
<keyword evidence="1" id="KW-1133">Transmembrane helix</keyword>
<feature type="transmembrane region" description="Helical" evidence="1">
    <location>
        <begin position="38"/>
        <end position="58"/>
    </location>
</feature>
<reference evidence="2 3" key="1">
    <citation type="journal article" date="2019" name="Int. J. Syst. Evol. Microbiol.">
        <title>The Global Catalogue of Microorganisms (GCM) 10K type strain sequencing project: providing services to taxonomists for standard genome sequencing and annotation.</title>
        <authorList>
            <consortium name="The Broad Institute Genomics Platform"/>
            <consortium name="The Broad Institute Genome Sequencing Center for Infectious Disease"/>
            <person name="Wu L."/>
            <person name="Ma J."/>
        </authorList>
    </citation>
    <scope>NUCLEOTIDE SEQUENCE [LARGE SCALE GENOMIC DNA]</scope>
    <source>
        <strain evidence="2 3">RDMS1</strain>
    </source>
</reference>
<accession>A0ABD5YTI1</accession>
<evidence type="ECO:0000313" key="2">
    <source>
        <dbReference type="EMBL" id="MFC7192674.1"/>
    </source>
</evidence>
<protein>
    <submittedName>
        <fullName evidence="2">Uncharacterized protein</fullName>
    </submittedName>
</protein>
<comment type="caution">
    <text evidence="2">The sequence shown here is derived from an EMBL/GenBank/DDBJ whole genome shotgun (WGS) entry which is preliminary data.</text>
</comment>
<organism evidence="2 3">
    <name type="scientific">Halocatena marina</name>
    <dbReference type="NCBI Taxonomy" id="2934937"/>
    <lineage>
        <taxon>Archaea</taxon>
        <taxon>Methanobacteriati</taxon>
        <taxon>Methanobacteriota</taxon>
        <taxon>Stenosarchaea group</taxon>
        <taxon>Halobacteria</taxon>
        <taxon>Halobacteriales</taxon>
        <taxon>Natronomonadaceae</taxon>
        <taxon>Halocatena</taxon>
    </lineage>
</organism>
<feature type="transmembrane region" description="Helical" evidence="1">
    <location>
        <begin position="64"/>
        <end position="82"/>
    </location>
</feature>
<keyword evidence="1" id="KW-0812">Transmembrane</keyword>
<dbReference type="Proteomes" id="UP001596417">
    <property type="component" value="Unassembled WGS sequence"/>
</dbReference>
<proteinExistence type="predicted"/>
<keyword evidence="1" id="KW-0472">Membrane</keyword>
<dbReference type="RefSeq" id="WP_390206795.1">
    <property type="nucleotide sequence ID" value="NZ_JBHSZC010000004.1"/>
</dbReference>
<evidence type="ECO:0000256" key="1">
    <source>
        <dbReference type="SAM" id="Phobius"/>
    </source>
</evidence>
<evidence type="ECO:0000313" key="3">
    <source>
        <dbReference type="Proteomes" id="UP001596417"/>
    </source>
</evidence>